<organism evidence="3 4">
    <name type="scientific">Oncorhynchus tshawytscha</name>
    <name type="common">Chinook salmon</name>
    <name type="synonym">Salmo tshawytscha</name>
    <dbReference type="NCBI Taxonomy" id="74940"/>
    <lineage>
        <taxon>Eukaryota</taxon>
        <taxon>Metazoa</taxon>
        <taxon>Chordata</taxon>
        <taxon>Craniata</taxon>
        <taxon>Vertebrata</taxon>
        <taxon>Euteleostomi</taxon>
        <taxon>Actinopterygii</taxon>
        <taxon>Neopterygii</taxon>
        <taxon>Teleostei</taxon>
        <taxon>Protacanthopterygii</taxon>
        <taxon>Salmoniformes</taxon>
        <taxon>Salmonidae</taxon>
        <taxon>Salmoninae</taxon>
        <taxon>Oncorhynchus</taxon>
    </lineage>
</organism>
<protein>
    <submittedName>
        <fullName evidence="3">Uncharacterized protein</fullName>
    </submittedName>
</protein>
<dbReference type="Proteomes" id="UP000694402">
    <property type="component" value="Unassembled WGS sequence"/>
</dbReference>
<evidence type="ECO:0000313" key="4">
    <source>
        <dbReference type="Proteomes" id="UP000694402"/>
    </source>
</evidence>
<gene>
    <name evidence="3" type="primary">MXI1</name>
</gene>
<dbReference type="GO" id="GO:0030424">
    <property type="term" value="C:axon"/>
    <property type="evidence" value="ECO:0007669"/>
    <property type="project" value="TreeGrafter"/>
</dbReference>
<keyword evidence="1" id="KW-0175">Coiled coil</keyword>
<dbReference type="GO" id="GO:0005813">
    <property type="term" value="C:centrosome"/>
    <property type="evidence" value="ECO:0007669"/>
    <property type="project" value="TreeGrafter"/>
</dbReference>
<reference evidence="3" key="3">
    <citation type="submission" date="2025-09" db="UniProtKB">
        <authorList>
            <consortium name="Ensembl"/>
        </authorList>
    </citation>
    <scope>IDENTIFICATION</scope>
</reference>
<evidence type="ECO:0000313" key="3">
    <source>
        <dbReference type="Ensembl" id="ENSOTSP00005140770.1"/>
    </source>
</evidence>
<dbReference type="GO" id="GO:0048675">
    <property type="term" value="P:axon extension"/>
    <property type="evidence" value="ECO:0007669"/>
    <property type="project" value="TreeGrafter"/>
</dbReference>
<dbReference type="PANTHER" id="PTHR28661">
    <property type="entry name" value="SJOEGREN SYNDROME NUCLEAR AUTOANTIGEN 1"/>
    <property type="match status" value="1"/>
</dbReference>
<feature type="region of interest" description="Disordered" evidence="2">
    <location>
        <begin position="163"/>
        <end position="185"/>
    </location>
</feature>
<dbReference type="GO" id="GO:0036064">
    <property type="term" value="C:ciliary basal body"/>
    <property type="evidence" value="ECO:0007669"/>
    <property type="project" value="TreeGrafter"/>
</dbReference>
<dbReference type="PANTHER" id="PTHR28661:SF1">
    <property type="entry name" value="MICROTUBULE NUCLEATION FACTOR SSNA1"/>
    <property type="match status" value="1"/>
</dbReference>
<name>A0AAZ3RKG4_ONCTS</name>
<feature type="compositionally biased region" description="Polar residues" evidence="2">
    <location>
        <begin position="163"/>
        <end position="172"/>
    </location>
</feature>
<sequence length="185" mass="20939">MSLHAKTQSWTLTVVAASRDVLLSLPFCCCLCLIRFSTISMMFGLGMQAQAIFDGIEKLCSKRDELNRQIQQEEEEKGRLQHDIHVLTEKLRRVNESLARRHSVRADFDHTIGETEGAFIKFSKNTGWNYLQQFQTANIPRVILISNSLGVTKSIIAEQTNTHSGELSNTAECNKEGSRKSRQSH</sequence>
<dbReference type="AlphaFoldDB" id="A0AAZ3RKG4"/>
<keyword evidence="4" id="KW-1185">Reference proteome</keyword>
<evidence type="ECO:0000256" key="2">
    <source>
        <dbReference type="SAM" id="MobiDB-lite"/>
    </source>
</evidence>
<reference evidence="3" key="2">
    <citation type="submission" date="2025-08" db="UniProtKB">
        <authorList>
            <consortium name="Ensembl"/>
        </authorList>
    </citation>
    <scope>IDENTIFICATION</scope>
</reference>
<dbReference type="GeneTree" id="ENSGT00940000164889"/>
<accession>A0AAZ3RKG4</accession>
<proteinExistence type="predicted"/>
<reference evidence="4" key="1">
    <citation type="journal article" date="2018" name="PLoS ONE">
        <title>Chinook salmon (Oncorhynchus tshawytscha) genome and transcriptome.</title>
        <authorList>
            <person name="Christensen K.A."/>
            <person name="Leong J.S."/>
            <person name="Sakhrani D."/>
            <person name="Biagi C.A."/>
            <person name="Minkley D.R."/>
            <person name="Withler R.E."/>
            <person name="Rondeau E.B."/>
            <person name="Koop B.F."/>
            <person name="Devlin R.H."/>
        </authorList>
    </citation>
    <scope>NUCLEOTIDE SEQUENCE [LARGE SCALE GENOMIC DNA]</scope>
</reference>
<feature type="coiled-coil region" evidence="1">
    <location>
        <begin position="56"/>
        <end position="90"/>
    </location>
</feature>
<dbReference type="InterPro" id="IPR033362">
    <property type="entry name" value="SSNA1_fam"/>
</dbReference>
<evidence type="ECO:0000256" key="1">
    <source>
        <dbReference type="SAM" id="Coils"/>
    </source>
</evidence>
<dbReference type="Ensembl" id="ENSOTST00005196218.1">
    <property type="protein sequence ID" value="ENSOTSP00005140770.1"/>
    <property type="gene ID" value="ENSOTSG00005049100.1"/>
</dbReference>